<evidence type="ECO:0000313" key="1">
    <source>
        <dbReference type="EMBL" id="MBF2709253.1"/>
    </source>
</evidence>
<proteinExistence type="predicted"/>
<dbReference type="Proteomes" id="UP000646211">
    <property type="component" value="Unassembled WGS sequence"/>
</dbReference>
<dbReference type="AlphaFoldDB" id="A0A930U966"/>
<protein>
    <submittedName>
        <fullName evidence="1">Uncharacterized protein</fullName>
    </submittedName>
</protein>
<comment type="caution">
    <text evidence="1">The sequence shown here is derived from an EMBL/GenBank/DDBJ whole genome shotgun (WGS) entry which is preliminary data.</text>
</comment>
<keyword evidence="2" id="KW-1185">Reference proteome</keyword>
<name>A0A930U966_9FLAO</name>
<dbReference type="RefSeq" id="WP_194312494.1">
    <property type="nucleotide sequence ID" value="NZ_JADHEC010000026.1"/>
</dbReference>
<evidence type="ECO:0000313" key="2">
    <source>
        <dbReference type="Proteomes" id="UP000646211"/>
    </source>
</evidence>
<accession>A0A930U966</accession>
<sequence length="240" mass="26835">MKIVSLTGVLKSQELTVTKSIGSLILCFDDVLANLLNEKISVYIERANGSNVILANKVNFKDFILASTYGSEAVQSNQDFKTIALCELSFEGSIFLAEKESIKIQLDDLRSARTYEVFGVEHPVPSNDLYHFEQKSIASEEVNKKVDVRGFDLAIITMDDSVSDISYYFENGQVIKFLPFELRALSVDVDPIQYIKNDGTVDQILEGRLALPLVHVDFIEINKSQGAVVNFVVRTIKNVE</sequence>
<organism evidence="1 2">
    <name type="scientific">Flavobacterium soyangense</name>
    <dbReference type="NCBI Taxonomy" id="2023265"/>
    <lineage>
        <taxon>Bacteria</taxon>
        <taxon>Pseudomonadati</taxon>
        <taxon>Bacteroidota</taxon>
        <taxon>Flavobacteriia</taxon>
        <taxon>Flavobacteriales</taxon>
        <taxon>Flavobacteriaceae</taxon>
        <taxon>Flavobacterium</taxon>
    </lineage>
</organism>
<reference evidence="1" key="1">
    <citation type="submission" date="2020-11" db="EMBL/GenBank/DDBJ databases">
        <title>Genome of Flavobacterium soyangense.</title>
        <authorList>
            <person name="Liu Q."/>
            <person name="Xin Y.-H."/>
        </authorList>
    </citation>
    <scope>NUCLEOTIDE SEQUENCE</scope>
    <source>
        <strain evidence="1">CGMCC 1.13493</strain>
    </source>
</reference>
<dbReference type="EMBL" id="JADHEC010000026">
    <property type="protein sequence ID" value="MBF2709253.1"/>
    <property type="molecule type" value="Genomic_DNA"/>
</dbReference>
<gene>
    <name evidence="1" type="ORF">IR213_11705</name>
</gene>